<evidence type="ECO:0000313" key="3">
    <source>
        <dbReference type="Proteomes" id="UP001078443"/>
    </source>
</evidence>
<dbReference type="Proteomes" id="UP001078443">
    <property type="component" value="Unassembled WGS sequence"/>
</dbReference>
<evidence type="ECO:0000313" key="2">
    <source>
        <dbReference type="EMBL" id="MCY6483950.1"/>
    </source>
</evidence>
<comment type="caution">
    <text evidence="2">The sequence shown here is derived from an EMBL/GenBank/DDBJ whole genome shotgun (WGS) entry which is preliminary data.</text>
</comment>
<gene>
    <name evidence="2" type="ORF">OW763_06255</name>
</gene>
<dbReference type="Pfam" id="PF09851">
    <property type="entry name" value="SHOCT"/>
    <property type="match status" value="1"/>
</dbReference>
<evidence type="ECO:0000259" key="1">
    <source>
        <dbReference type="Pfam" id="PF09851"/>
    </source>
</evidence>
<proteinExistence type="predicted"/>
<dbReference type="EMBL" id="JAPQER010000002">
    <property type="protein sequence ID" value="MCY6483950.1"/>
    <property type="molecule type" value="Genomic_DNA"/>
</dbReference>
<keyword evidence="3" id="KW-1185">Reference proteome</keyword>
<reference evidence="2" key="1">
    <citation type="submission" date="2022-12" db="EMBL/GenBank/DDBJ databases">
        <authorList>
            <person name="Wang J."/>
        </authorList>
    </citation>
    <scope>NUCLEOTIDE SEQUENCE</scope>
    <source>
        <strain evidence="2">HY-45-18</strain>
    </source>
</reference>
<dbReference type="RefSeq" id="WP_268040223.1">
    <property type="nucleotide sequence ID" value="NZ_JAPQER010000002.1"/>
</dbReference>
<name>A0ABT4D0S0_9CLOT</name>
<dbReference type="InterPro" id="IPR018649">
    <property type="entry name" value="SHOCT"/>
</dbReference>
<protein>
    <submittedName>
        <fullName evidence="2">SHOCT domain-containing protein</fullName>
    </submittedName>
</protein>
<sequence>MINTKNFSLIVSNPKLIGELCELLGGDMPNWEMSTAGGKVFWNNLIECNGWRLQQNKLTGHCRILDPNDYRKAWGSESVMRNAINRILQMQQSKETSYNNSSINENKEELLKTLEKLGELRDKGILSQEEFNEKKVKILSQI</sequence>
<organism evidence="2 3">
    <name type="scientific">Clostridium aestuarii</name>
    <dbReference type="NCBI Taxonomy" id="338193"/>
    <lineage>
        <taxon>Bacteria</taxon>
        <taxon>Bacillati</taxon>
        <taxon>Bacillota</taxon>
        <taxon>Clostridia</taxon>
        <taxon>Eubacteriales</taxon>
        <taxon>Clostridiaceae</taxon>
        <taxon>Clostridium</taxon>
    </lineage>
</organism>
<feature type="domain" description="SHOCT" evidence="1">
    <location>
        <begin position="114"/>
        <end position="135"/>
    </location>
</feature>
<accession>A0ABT4D0S0</accession>